<proteinExistence type="predicted"/>
<feature type="domain" description="Fido" evidence="1">
    <location>
        <begin position="5"/>
        <end position="121"/>
    </location>
</feature>
<dbReference type="InterPro" id="IPR036597">
    <property type="entry name" value="Fido-like_dom_sf"/>
</dbReference>
<organism evidence="2 3">
    <name type="scientific">Pilimelia columellifera subsp. columellifera</name>
    <dbReference type="NCBI Taxonomy" id="706583"/>
    <lineage>
        <taxon>Bacteria</taxon>
        <taxon>Bacillati</taxon>
        <taxon>Actinomycetota</taxon>
        <taxon>Actinomycetes</taxon>
        <taxon>Micromonosporales</taxon>
        <taxon>Micromonosporaceae</taxon>
        <taxon>Pilimelia</taxon>
    </lineage>
</organism>
<protein>
    <submittedName>
        <fullName evidence="2">Type II toxin-antitoxin system death-on-curing family toxin</fullName>
    </submittedName>
</protein>
<dbReference type="Gene3D" id="1.20.120.1870">
    <property type="entry name" value="Fic/DOC protein, Fido domain"/>
    <property type="match status" value="1"/>
</dbReference>
<evidence type="ECO:0000313" key="2">
    <source>
        <dbReference type="EMBL" id="GAA2520820.1"/>
    </source>
</evidence>
<sequence>MTRHLTVEDVLAIAEEIGAGAELRDFGLLDSAVGRPRASLFGADAYPDFWSKAAALMHSIVANHPFVDGNKRTGLVSALAFLDLNGVPIAAFDESDAYDFTIAVASGALTEIDAIADQLRRVFG</sequence>
<dbReference type="PANTHER" id="PTHR39426:SF1">
    <property type="entry name" value="HOMOLOGY TO DEATH-ON-CURING PROTEIN OF PHAGE P1"/>
    <property type="match status" value="1"/>
</dbReference>
<comment type="caution">
    <text evidence="2">The sequence shown here is derived from an EMBL/GenBank/DDBJ whole genome shotgun (WGS) entry which is preliminary data.</text>
</comment>
<evidence type="ECO:0000259" key="1">
    <source>
        <dbReference type="PROSITE" id="PS51459"/>
    </source>
</evidence>
<evidence type="ECO:0000313" key="3">
    <source>
        <dbReference type="Proteomes" id="UP001499978"/>
    </source>
</evidence>
<accession>A0ABN3NFF3</accession>
<keyword evidence="3" id="KW-1185">Reference proteome</keyword>
<dbReference type="InterPro" id="IPR003812">
    <property type="entry name" value="Fido"/>
</dbReference>
<dbReference type="InterPro" id="IPR006440">
    <property type="entry name" value="Doc"/>
</dbReference>
<dbReference type="NCBIfam" id="TIGR01550">
    <property type="entry name" value="DOC_P1"/>
    <property type="match status" value="1"/>
</dbReference>
<dbReference type="EMBL" id="BAAARY010000006">
    <property type="protein sequence ID" value="GAA2520820.1"/>
    <property type="molecule type" value="Genomic_DNA"/>
</dbReference>
<name>A0ABN3NFF3_9ACTN</name>
<dbReference type="PROSITE" id="PS51459">
    <property type="entry name" value="FIDO"/>
    <property type="match status" value="1"/>
</dbReference>
<reference evidence="2 3" key="1">
    <citation type="journal article" date="2019" name="Int. J. Syst. Evol. Microbiol.">
        <title>The Global Catalogue of Microorganisms (GCM) 10K type strain sequencing project: providing services to taxonomists for standard genome sequencing and annotation.</title>
        <authorList>
            <consortium name="The Broad Institute Genomics Platform"/>
            <consortium name="The Broad Institute Genome Sequencing Center for Infectious Disease"/>
            <person name="Wu L."/>
            <person name="Ma J."/>
        </authorList>
    </citation>
    <scope>NUCLEOTIDE SEQUENCE [LARGE SCALE GENOMIC DNA]</scope>
    <source>
        <strain evidence="2 3">JCM 3367</strain>
    </source>
</reference>
<dbReference type="RefSeq" id="WP_344171175.1">
    <property type="nucleotide sequence ID" value="NZ_BAAARY010000006.1"/>
</dbReference>
<gene>
    <name evidence="2" type="ORF">GCM10010201_18030</name>
</gene>
<dbReference type="Proteomes" id="UP001499978">
    <property type="component" value="Unassembled WGS sequence"/>
</dbReference>
<dbReference type="InterPro" id="IPR053737">
    <property type="entry name" value="Type_II_TA_Toxin"/>
</dbReference>
<dbReference type="Pfam" id="PF02661">
    <property type="entry name" value="Fic"/>
    <property type="match status" value="1"/>
</dbReference>
<dbReference type="PANTHER" id="PTHR39426">
    <property type="entry name" value="HOMOLOGY TO DEATH-ON-CURING PROTEIN OF PHAGE P1"/>
    <property type="match status" value="1"/>
</dbReference>
<dbReference type="SUPFAM" id="SSF140931">
    <property type="entry name" value="Fic-like"/>
    <property type="match status" value="1"/>
</dbReference>